<name>A0ABS3HAF5_9ENTE</name>
<dbReference type="Proteomes" id="UP000664256">
    <property type="component" value="Unassembled WGS sequence"/>
</dbReference>
<dbReference type="RefSeq" id="WP_206905433.1">
    <property type="nucleotide sequence ID" value="NZ_JAFLVT010000019.1"/>
</dbReference>
<organism evidence="1 2">
    <name type="scientific">Candidatus Enterococcus myersii</name>
    <dbReference type="NCBI Taxonomy" id="2815322"/>
    <lineage>
        <taxon>Bacteria</taxon>
        <taxon>Bacillati</taxon>
        <taxon>Bacillota</taxon>
        <taxon>Bacilli</taxon>
        <taxon>Lactobacillales</taxon>
        <taxon>Enterococcaceae</taxon>
        <taxon>Enterococcus</taxon>
    </lineage>
</organism>
<evidence type="ECO:0000313" key="1">
    <source>
        <dbReference type="EMBL" id="MBO0450446.1"/>
    </source>
</evidence>
<proteinExistence type="predicted"/>
<keyword evidence="2" id="KW-1185">Reference proteome</keyword>
<gene>
    <name evidence="1" type="ORF">JZO76_13040</name>
</gene>
<evidence type="ECO:0000313" key="2">
    <source>
        <dbReference type="Proteomes" id="UP000664256"/>
    </source>
</evidence>
<dbReference type="EMBL" id="JAFLVT010000019">
    <property type="protein sequence ID" value="MBO0450446.1"/>
    <property type="molecule type" value="Genomic_DNA"/>
</dbReference>
<sequence length="85" mass="9964">MTKEKIQKRLLNLPKEITTAISSDFVFLVWPDKVQHFPARNWATPQFQKTISEYLTTPLYTTFNGYLVAYEENNELILILPGMKQ</sequence>
<protein>
    <submittedName>
        <fullName evidence="1">Uncharacterized protein</fullName>
    </submittedName>
</protein>
<reference evidence="1 2" key="1">
    <citation type="submission" date="2021-03" db="EMBL/GenBank/DDBJ databases">
        <title>Enterococcal diversity collection.</title>
        <authorList>
            <person name="Gilmore M.S."/>
            <person name="Schwartzman J."/>
            <person name="Van Tyne D."/>
            <person name="Martin M."/>
            <person name="Earl A.M."/>
            <person name="Manson A.L."/>
            <person name="Straub T."/>
            <person name="Salamzade R."/>
            <person name="Saavedra J."/>
            <person name="Lebreton F."/>
            <person name="Prichula J."/>
            <person name="Schaufler K."/>
            <person name="Gaca A."/>
            <person name="Sgardioli B."/>
            <person name="Wagenaar J."/>
            <person name="Strong T."/>
        </authorList>
    </citation>
    <scope>NUCLEOTIDE SEQUENCE [LARGE SCALE GENOMIC DNA]</scope>
    <source>
        <strain evidence="1 2">MJM12</strain>
    </source>
</reference>
<comment type="caution">
    <text evidence="1">The sequence shown here is derived from an EMBL/GenBank/DDBJ whole genome shotgun (WGS) entry which is preliminary data.</text>
</comment>
<accession>A0ABS3HAF5</accession>